<keyword evidence="6 8" id="KW-0472">Membrane</keyword>
<accession>A0A437KER9</accession>
<dbReference type="EMBL" id="RZTZ01000002">
    <property type="protein sequence ID" value="RVT65594.1"/>
    <property type="molecule type" value="Genomic_DNA"/>
</dbReference>
<evidence type="ECO:0000259" key="9">
    <source>
        <dbReference type="PROSITE" id="PS50885"/>
    </source>
</evidence>
<keyword evidence="8" id="KW-1133">Transmembrane helix</keyword>
<dbReference type="Pfam" id="PF06580">
    <property type="entry name" value="His_kinase"/>
    <property type="match status" value="1"/>
</dbReference>
<dbReference type="PANTHER" id="PTHR34220:SF7">
    <property type="entry name" value="SENSOR HISTIDINE KINASE YPDA"/>
    <property type="match status" value="1"/>
</dbReference>
<dbReference type="Gene3D" id="6.10.340.10">
    <property type="match status" value="1"/>
</dbReference>
<keyword evidence="3" id="KW-0597">Phosphoprotein</keyword>
<dbReference type="InterPro" id="IPR036890">
    <property type="entry name" value="HATPase_C_sf"/>
</dbReference>
<comment type="caution">
    <text evidence="10">The sequence shown here is derived from an EMBL/GenBank/DDBJ whole genome shotgun (WGS) entry which is preliminary data.</text>
</comment>
<proteinExistence type="predicted"/>
<dbReference type="GO" id="GO:0000155">
    <property type="term" value="F:phosphorelay sensor kinase activity"/>
    <property type="evidence" value="ECO:0007669"/>
    <property type="project" value="InterPro"/>
</dbReference>
<dbReference type="PANTHER" id="PTHR34220">
    <property type="entry name" value="SENSOR HISTIDINE KINASE YPDA"/>
    <property type="match status" value="1"/>
</dbReference>
<dbReference type="Proteomes" id="UP000288024">
    <property type="component" value="Unassembled WGS sequence"/>
</dbReference>
<dbReference type="Gene3D" id="3.30.450.20">
    <property type="entry name" value="PAS domain"/>
    <property type="match status" value="1"/>
</dbReference>
<evidence type="ECO:0000256" key="7">
    <source>
        <dbReference type="SAM" id="Coils"/>
    </source>
</evidence>
<evidence type="ECO:0000256" key="2">
    <source>
        <dbReference type="ARBA" id="ARBA00022475"/>
    </source>
</evidence>
<dbReference type="Pfam" id="PF02518">
    <property type="entry name" value="HATPase_c"/>
    <property type="match status" value="1"/>
</dbReference>
<protein>
    <submittedName>
        <fullName evidence="10">Sensor histidine kinase</fullName>
    </submittedName>
</protein>
<keyword evidence="5 10" id="KW-0418">Kinase</keyword>
<dbReference type="InterPro" id="IPR050640">
    <property type="entry name" value="Bact_2-comp_sensor_kinase"/>
</dbReference>
<evidence type="ECO:0000256" key="5">
    <source>
        <dbReference type="ARBA" id="ARBA00022777"/>
    </source>
</evidence>
<evidence type="ECO:0000256" key="3">
    <source>
        <dbReference type="ARBA" id="ARBA00022553"/>
    </source>
</evidence>
<dbReference type="InterPro" id="IPR003660">
    <property type="entry name" value="HAMP_dom"/>
</dbReference>
<keyword evidence="8" id="KW-0812">Transmembrane</keyword>
<dbReference type="RefSeq" id="WP_127737812.1">
    <property type="nucleotide sequence ID" value="NZ_RZTZ01000002.1"/>
</dbReference>
<reference evidence="10 11" key="1">
    <citation type="submission" date="2019-01" db="EMBL/GenBank/DDBJ databases">
        <title>Bacillus sp. M5HDSG1-1, whole genome shotgun sequence.</title>
        <authorList>
            <person name="Tuo L."/>
        </authorList>
    </citation>
    <scope>NUCLEOTIDE SEQUENCE [LARGE SCALE GENOMIC DNA]</scope>
    <source>
        <strain evidence="10 11">M5HDSG1-1</strain>
    </source>
</reference>
<evidence type="ECO:0000256" key="8">
    <source>
        <dbReference type="SAM" id="Phobius"/>
    </source>
</evidence>
<feature type="transmembrane region" description="Helical" evidence="8">
    <location>
        <begin position="12"/>
        <end position="34"/>
    </location>
</feature>
<evidence type="ECO:0000313" key="10">
    <source>
        <dbReference type="EMBL" id="RVT65594.1"/>
    </source>
</evidence>
<dbReference type="AlphaFoldDB" id="A0A437KER9"/>
<keyword evidence="7" id="KW-0175">Coiled coil</keyword>
<feature type="transmembrane region" description="Helical" evidence="8">
    <location>
        <begin position="302"/>
        <end position="320"/>
    </location>
</feature>
<dbReference type="SMART" id="SM00304">
    <property type="entry name" value="HAMP"/>
    <property type="match status" value="1"/>
</dbReference>
<evidence type="ECO:0000313" key="11">
    <source>
        <dbReference type="Proteomes" id="UP000288024"/>
    </source>
</evidence>
<dbReference type="InterPro" id="IPR010559">
    <property type="entry name" value="Sig_transdc_His_kin_internal"/>
</dbReference>
<evidence type="ECO:0000256" key="6">
    <source>
        <dbReference type="ARBA" id="ARBA00023136"/>
    </source>
</evidence>
<dbReference type="PROSITE" id="PS50885">
    <property type="entry name" value="HAMP"/>
    <property type="match status" value="1"/>
</dbReference>
<name>A0A437KER9_9BACI</name>
<organism evidence="10 11">
    <name type="scientific">Niallia taxi</name>
    <dbReference type="NCBI Taxonomy" id="2499688"/>
    <lineage>
        <taxon>Bacteria</taxon>
        <taxon>Bacillati</taxon>
        <taxon>Bacillota</taxon>
        <taxon>Bacilli</taxon>
        <taxon>Bacillales</taxon>
        <taxon>Bacillaceae</taxon>
        <taxon>Niallia</taxon>
    </lineage>
</organism>
<gene>
    <name evidence="10" type="ORF">EM808_08870</name>
</gene>
<dbReference type="SUPFAM" id="SSF55874">
    <property type="entry name" value="ATPase domain of HSP90 chaperone/DNA topoisomerase II/histidine kinase"/>
    <property type="match status" value="1"/>
</dbReference>
<feature type="domain" description="HAMP" evidence="9">
    <location>
        <begin position="322"/>
        <end position="374"/>
    </location>
</feature>
<evidence type="ECO:0000256" key="1">
    <source>
        <dbReference type="ARBA" id="ARBA00004651"/>
    </source>
</evidence>
<feature type="coiled-coil region" evidence="7">
    <location>
        <begin position="230"/>
        <end position="257"/>
    </location>
</feature>
<comment type="subcellular location">
    <subcellularLocation>
        <location evidence="1">Cell membrane</location>
        <topology evidence="1">Multi-pass membrane protein</topology>
    </subcellularLocation>
</comment>
<dbReference type="GO" id="GO:0005886">
    <property type="term" value="C:plasma membrane"/>
    <property type="evidence" value="ECO:0007669"/>
    <property type="project" value="UniProtKB-SubCell"/>
</dbReference>
<dbReference type="Gene3D" id="3.30.565.10">
    <property type="entry name" value="Histidine kinase-like ATPase, C-terminal domain"/>
    <property type="match status" value="1"/>
</dbReference>
<sequence>MKLIPERFKHSNLFITMSLITVIIIIIVSITITWTTIRMSEQFFFEKFSITNAKVMDQVKDSYEKYHYSVVIASNNLQQSITIRDMLTEKKESNIERFQSIYGLSELIRRIEPNLAAYEVGIMVAGENGLSYATNDRSIWPITDEELDKSSLAKQTAQTPFKLQYHYDWRPSNDSGSYLVASKALVNRAGEQYGAAYISIRESDFRKFYSTYTSPGNNVFLVDKAGVIVSSSLTEQIGKHSSELKDYEKQIGTTENNDYVIGDFLGREQIIMMEYIPFFDMYMFNIIDKDTAFGNLIDKKKILLISMGIVIVALFIVLLASRRLTNSLSSLVRQIESASEYDFDEYVSVSGTYETRKIGIAFNSMLDELHEYVDQLVLSQKQRRNAELAALQQQINPHFLYNTLASIKFIASQGNIAETDAMINSLISLLQNTIGNVSETITVEQEMTNLRNYVFINEKRYGNKIKVNYFIAPDCADNLVPKLILQPFVENAFFHGFIEKQEGYIHILIWQEDGSLICEVVDNGDGMEATCSLKQQTKKKQQLFSGIGITNVHERIKLIYGEPYGVEITSELKEGTKIRITMPIQKKS</sequence>
<dbReference type="InterPro" id="IPR003594">
    <property type="entry name" value="HATPase_dom"/>
</dbReference>
<evidence type="ECO:0000256" key="4">
    <source>
        <dbReference type="ARBA" id="ARBA00022679"/>
    </source>
</evidence>
<keyword evidence="4" id="KW-0808">Transferase</keyword>
<keyword evidence="2" id="KW-1003">Cell membrane</keyword>
<keyword evidence="11" id="KW-1185">Reference proteome</keyword>